<dbReference type="AlphaFoldDB" id="A0A9D2KAK1"/>
<dbReference type="CDD" id="cd06529">
    <property type="entry name" value="S24_LexA-like"/>
    <property type="match status" value="1"/>
</dbReference>
<dbReference type="InterPro" id="IPR050077">
    <property type="entry name" value="LexA_repressor"/>
</dbReference>
<evidence type="ECO:0000256" key="12">
    <source>
        <dbReference type="RuleBase" id="RU003991"/>
    </source>
</evidence>
<dbReference type="InterPro" id="IPR006197">
    <property type="entry name" value="Peptidase_S24_LexA"/>
</dbReference>
<dbReference type="InterPro" id="IPR036388">
    <property type="entry name" value="WH-like_DNA-bd_sf"/>
</dbReference>
<evidence type="ECO:0000256" key="8">
    <source>
        <dbReference type="ARBA" id="ARBA00023125"/>
    </source>
</evidence>
<comment type="caution">
    <text evidence="15">The sequence shown here is derived from an EMBL/GenBank/DDBJ whole genome shotgun (WGS) entry which is preliminary data.</text>
</comment>
<keyword evidence="8" id="KW-0238">DNA-binding</keyword>
<evidence type="ECO:0000256" key="4">
    <source>
        <dbReference type="ARBA" id="ARBA00022763"/>
    </source>
</evidence>
<dbReference type="NCBIfam" id="TIGR00498">
    <property type="entry name" value="lexA"/>
    <property type="match status" value="1"/>
</dbReference>
<keyword evidence="5 12" id="KW-0378">Hydrolase</keyword>
<gene>
    <name evidence="15" type="primary">lexA</name>
    <name evidence="15" type="ORF">H9804_05630</name>
</gene>
<dbReference type="PRINTS" id="PR00726">
    <property type="entry name" value="LEXASERPTASE"/>
</dbReference>
<dbReference type="InterPro" id="IPR015927">
    <property type="entry name" value="Peptidase_S24_S26A/B/C"/>
</dbReference>
<dbReference type="InterPro" id="IPR039418">
    <property type="entry name" value="LexA-like"/>
</dbReference>
<evidence type="ECO:0000256" key="3">
    <source>
        <dbReference type="ARBA" id="ARBA00022705"/>
    </source>
</evidence>
<evidence type="ECO:0000256" key="10">
    <source>
        <dbReference type="ARBA" id="ARBA00023204"/>
    </source>
</evidence>
<dbReference type="SUPFAM" id="SSF46785">
    <property type="entry name" value="Winged helix' DNA-binding domain"/>
    <property type="match status" value="1"/>
</dbReference>
<dbReference type="Proteomes" id="UP000824176">
    <property type="component" value="Unassembled WGS sequence"/>
</dbReference>
<sequence>MTDKQERLLQFILDFHKENGYSPSIREMAQGMGVSSPSTIKAMLDRLEAKGMLTKSSGRARSLTTTMQEEEDKGIPVIGRIVAGTPVMAEENIEGYIPVKEFLRNSNGGFFLIVDGYSMQDKGILPGDYVFIQPSKEISNGQIGAFRLNGEVTLKTFKKTDEGIFLLPANNDFQPIPVTPDDTFEVIGRYVMLLRFREQGYQFL</sequence>
<dbReference type="InterPro" id="IPR036286">
    <property type="entry name" value="LexA/Signal_pep-like_sf"/>
</dbReference>
<evidence type="ECO:0000256" key="6">
    <source>
        <dbReference type="ARBA" id="ARBA00022813"/>
    </source>
</evidence>
<dbReference type="Gene3D" id="2.10.109.10">
    <property type="entry name" value="Umud Fragment, subunit A"/>
    <property type="match status" value="1"/>
</dbReference>
<keyword evidence="6 12" id="KW-0068">Autocatalytic cleavage</keyword>
<dbReference type="Pfam" id="PF01726">
    <property type="entry name" value="LexA_DNA_bind"/>
    <property type="match status" value="1"/>
</dbReference>
<name>A0A9D2KAK1_9BACT</name>
<evidence type="ECO:0000256" key="2">
    <source>
        <dbReference type="ARBA" id="ARBA00022491"/>
    </source>
</evidence>
<keyword evidence="7" id="KW-0805">Transcription regulation</keyword>
<dbReference type="EMBL" id="DXAQ01000087">
    <property type="protein sequence ID" value="HIZ89404.1"/>
    <property type="molecule type" value="Genomic_DNA"/>
</dbReference>
<keyword evidence="4" id="KW-0227">DNA damage</keyword>
<dbReference type="PANTHER" id="PTHR33516:SF2">
    <property type="entry name" value="LEXA REPRESSOR-RELATED"/>
    <property type="match status" value="1"/>
</dbReference>
<keyword evidence="10" id="KW-0234">DNA repair</keyword>
<keyword evidence="2" id="KW-0678">Repressor</keyword>
<evidence type="ECO:0000256" key="11">
    <source>
        <dbReference type="ARBA" id="ARBA00023236"/>
    </source>
</evidence>
<evidence type="ECO:0000256" key="9">
    <source>
        <dbReference type="ARBA" id="ARBA00023163"/>
    </source>
</evidence>
<dbReference type="GO" id="GO:0003677">
    <property type="term" value="F:DNA binding"/>
    <property type="evidence" value="ECO:0007669"/>
    <property type="project" value="UniProtKB-KW"/>
</dbReference>
<proteinExistence type="inferred from homology"/>
<dbReference type="Gene3D" id="1.10.10.10">
    <property type="entry name" value="Winged helix-like DNA-binding domain superfamily/Winged helix DNA-binding domain"/>
    <property type="match status" value="1"/>
</dbReference>
<organism evidence="15 16">
    <name type="scientific">Candidatus Mucispirillum faecigallinarum</name>
    <dbReference type="NCBI Taxonomy" id="2838699"/>
    <lineage>
        <taxon>Bacteria</taxon>
        <taxon>Pseudomonadati</taxon>
        <taxon>Deferribacterota</taxon>
        <taxon>Deferribacteres</taxon>
        <taxon>Deferribacterales</taxon>
        <taxon>Mucispirillaceae</taxon>
        <taxon>Mucispirillum</taxon>
    </lineage>
</organism>
<accession>A0A9D2KAK1</accession>
<evidence type="ECO:0000256" key="1">
    <source>
        <dbReference type="ARBA" id="ARBA00007484"/>
    </source>
</evidence>
<dbReference type="InterPro" id="IPR006200">
    <property type="entry name" value="LexA"/>
</dbReference>
<evidence type="ECO:0000256" key="5">
    <source>
        <dbReference type="ARBA" id="ARBA00022801"/>
    </source>
</evidence>
<keyword evidence="9" id="KW-0804">Transcription</keyword>
<dbReference type="EC" id="3.4.21.88" evidence="15"/>
<dbReference type="GO" id="GO:0006281">
    <property type="term" value="P:DNA repair"/>
    <property type="evidence" value="ECO:0007669"/>
    <property type="project" value="UniProtKB-KW"/>
</dbReference>
<dbReference type="SUPFAM" id="SSF51306">
    <property type="entry name" value="LexA/Signal peptidase"/>
    <property type="match status" value="1"/>
</dbReference>
<feature type="domain" description="LexA repressor DNA-binding" evidence="14">
    <location>
        <begin position="1"/>
        <end position="61"/>
    </location>
</feature>
<comment type="similarity">
    <text evidence="1 12">Belongs to the peptidase S24 family.</text>
</comment>
<dbReference type="GO" id="GO:0004252">
    <property type="term" value="F:serine-type endopeptidase activity"/>
    <property type="evidence" value="ECO:0007669"/>
    <property type="project" value="UniProtKB-EC"/>
</dbReference>
<dbReference type="InterPro" id="IPR006199">
    <property type="entry name" value="LexA_DNA-bd_dom"/>
</dbReference>
<reference evidence="15" key="1">
    <citation type="journal article" date="2021" name="PeerJ">
        <title>Extensive microbial diversity within the chicken gut microbiome revealed by metagenomics and culture.</title>
        <authorList>
            <person name="Gilroy R."/>
            <person name="Ravi A."/>
            <person name="Getino M."/>
            <person name="Pursley I."/>
            <person name="Horton D.L."/>
            <person name="Alikhan N.F."/>
            <person name="Baker D."/>
            <person name="Gharbi K."/>
            <person name="Hall N."/>
            <person name="Watson M."/>
            <person name="Adriaenssens E.M."/>
            <person name="Foster-Nyarko E."/>
            <person name="Jarju S."/>
            <person name="Secka A."/>
            <person name="Antonio M."/>
            <person name="Oren A."/>
            <person name="Chaudhuri R.R."/>
            <person name="La Ragione R."/>
            <person name="Hildebrand F."/>
            <person name="Pallen M.J."/>
        </authorList>
    </citation>
    <scope>NUCLEOTIDE SEQUENCE</scope>
    <source>
        <strain evidence="15">ChiW4-1371</strain>
    </source>
</reference>
<reference evidence="15" key="2">
    <citation type="submission" date="2021-04" db="EMBL/GenBank/DDBJ databases">
        <authorList>
            <person name="Gilroy R."/>
        </authorList>
    </citation>
    <scope>NUCLEOTIDE SEQUENCE</scope>
    <source>
        <strain evidence="15">ChiW4-1371</strain>
    </source>
</reference>
<dbReference type="InterPro" id="IPR036390">
    <property type="entry name" value="WH_DNA-bd_sf"/>
</dbReference>
<evidence type="ECO:0000256" key="7">
    <source>
        <dbReference type="ARBA" id="ARBA00023015"/>
    </source>
</evidence>
<dbReference type="GO" id="GO:0006260">
    <property type="term" value="P:DNA replication"/>
    <property type="evidence" value="ECO:0007669"/>
    <property type="project" value="UniProtKB-KW"/>
</dbReference>
<keyword evidence="3" id="KW-0235">DNA replication</keyword>
<evidence type="ECO:0000259" key="13">
    <source>
        <dbReference type="Pfam" id="PF00717"/>
    </source>
</evidence>
<evidence type="ECO:0000313" key="15">
    <source>
        <dbReference type="EMBL" id="HIZ89404.1"/>
    </source>
</evidence>
<evidence type="ECO:0000259" key="14">
    <source>
        <dbReference type="Pfam" id="PF01726"/>
    </source>
</evidence>
<dbReference type="GO" id="GO:0006508">
    <property type="term" value="P:proteolysis"/>
    <property type="evidence" value="ECO:0007669"/>
    <property type="project" value="InterPro"/>
</dbReference>
<dbReference type="GO" id="GO:0045892">
    <property type="term" value="P:negative regulation of DNA-templated transcription"/>
    <property type="evidence" value="ECO:0007669"/>
    <property type="project" value="InterPro"/>
</dbReference>
<evidence type="ECO:0000313" key="16">
    <source>
        <dbReference type="Proteomes" id="UP000824176"/>
    </source>
</evidence>
<feature type="domain" description="Peptidase S24/S26A/S26B/S26C" evidence="13">
    <location>
        <begin position="76"/>
        <end position="191"/>
    </location>
</feature>
<keyword evidence="11" id="KW-0742">SOS response</keyword>
<dbReference type="PANTHER" id="PTHR33516">
    <property type="entry name" value="LEXA REPRESSOR"/>
    <property type="match status" value="1"/>
</dbReference>
<dbReference type="GO" id="GO:0009432">
    <property type="term" value="P:SOS response"/>
    <property type="evidence" value="ECO:0007669"/>
    <property type="project" value="UniProtKB-KW"/>
</dbReference>
<protein>
    <submittedName>
        <fullName evidence="15">Transcriptional repressor LexA</fullName>
        <ecNumber evidence="15">3.4.21.88</ecNumber>
    </submittedName>
</protein>
<dbReference type="Pfam" id="PF00717">
    <property type="entry name" value="Peptidase_S24"/>
    <property type="match status" value="1"/>
</dbReference>